<evidence type="ECO:0000313" key="1">
    <source>
        <dbReference type="EMBL" id="NER27943.1"/>
    </source>
</evidence>
<protein>
    <recommendedName>
        <fullName evidence="2">EcsC family protein</fullName>
    </recommendedName>
</protein>
<sequence>MNKEDILVNSFKTVFEKMNQEGIKDSVDKKGIDKFISDCALLAATTGAASGFGGFSTMIVGVPADVINNVFQQFRVTLGVIYYKKGVYKVSFSEFMKIVGVSLGVEAGATLTKAVMISIANKILIRLSASTAGKAVPFLGAFVGGSVNYGFIRAMGAAVKKIDMSSIAFEENAQQNNSNYQLPPATTS</sequence>
<evidence type="ECO:0008006" key="2">
    <source>
        <dbReference type="Google" id="ProtNLM"/>
    </source>
</evidence>
<proteinExistence type="predicted"/>
<name>A0A6B3N8Z2_9CYAN</name>
<dbReference type="AlphaFoldDB" id="A0A6B3N8Z2"/>
<comment type="caution">
    <text evidence="1">The sequence shown here is derived from an EMBL/GenBank/DDBJ whole genome shotgun (WGS) entry which is preliminary data.</text>
</comment>
<accession>A0A6B3N8Z2</accession>
<dbReference type="EMBL" id="JAAHFQ010000151">
    <property type="protein sequence ID" value="NER27943.1"/>
    <property type="molecule type" value="Genomic_DNA"/>
</dbReference>
<gene>
    <name evidence="1" type="ORF">F6J89_09975</name>
</gene>
<reference evidence="1" key="1">
    <citation type="submission" date="2019-11" db="EMBL/GenBank/DDBJ databases">
        <title>Genomic insights into an expanded diversity of filamentous marine cyanobacteria reveals the extraordinary biosynthetic potential of Moorea and Okeania.</title>
        <authorList>
            <person name="Ferreira Leao T."/>
            <person name="Wang M."/>
            <person name="Moss N."/>
            <person name="Da Silva R."/>
            <person name="Sanders J."/>
            <person name="Nurk S."/>
            <person name="Gurevich A."/>
            <person name="Humphrey G."/>
            <person name="Reher R."/>
            <person name="Zhu Q."/>
            <person name="Belda-Ferre P."/>
            <person name="Glukhov E."/>
            <person name="Rex R."/>
            <person name="Dorrestein P.C."/>
            <person name="Knight R."/>
            <person name="Pevzner P."/>
            <person name="Gerwick W.H."/>
            <person name="Gerwick L."/>
        </authorList>
    </citation>
    <scope>NUCLEOTIDE SEQUENCE</scope>
    <source>
        <strain evidence="1">SIO1C4</strain>
    </source>
</reference>
<organism evidence="1">
    <name type="scientific">Symploca sp. SIO1C4</name>
    <dbReference type="NCBI Taxonomy" id="2607765"/>
    <lineage>
        <taxon>Bacteria</taxon>
        <taxon>Bacillati</taxon>
        <taxon>Cyanobacteriota</taxon>
        <taxon>Cyanophyceae</taxon>
        <taxon>Coleofasciculales</taxon>
        <taxon>Coleofasciculaceae</taxon>
        <taxon>Symploca</taxon>
    </lineage>
</organism>